<dbReference type="Pfam" id="PF03544">
    <property type="entry name" value="TonB_C"/>
    <property type="match status" value="1"/>
</dbReference>
<evidence type="ECO:0000259" key="10">
    <source>
        <dbReference type="PROSITE" id="PS52015"/>
    </source>
</evidence>
<keyword evidence="7" id="KW-0653">Protein transport</keyword>
<protein>
    <recommendedName>
        <fullName evidence="10">TonB C-terminal domain-containing protein</fullName>
    </recommendedName>
</protein>
<evidence type="ECO:0000256" key="5">
    <source>
        <dbReference type="ARBA" id="ARBA00022519"/>
    </source>
</evidence>
<evidence type="ECO:0000256" key="4">
    <source>
        <dbReference type="ARBA" id="ARBA00022475"/>
    </source>
</evidence>
<evidence type="ECO:0000256" key="3">
    <source>
        <dbReference type="ARBA" id="ARBA00022448"/>
    </source>
</evidence>
<dbReference type="InterPro" id="IPR006260">
    <property type="entry name" value="TonB/TolA_C"/>
</dbReference>
<name>A0ABP8I843_9BACT</name>
<dbReference type="RefSeq" id="WP_345235153.1">
    <property type="nucleotide sequence ID" value="NZ_BAABGZ010000013.1"/>
</dbReference>
<keyword evidence="5" id="KW-0997">Cell inner membrane</keyword>
<evidence type="ECO:0000313" key="11">
    <source>
        <dbReference type="EMBL" id="GAA4353383.1"/>
    </source>
</evidence>
<evidence type="ECO:0000256" key="7">
    <source>
        <dbReference type="ARBA" id="ARBA00022927"/>
    </source>
</evidence>
<dbReference type="Proteomes" id="UP001501153">
    <property type="component" value="Unassembled WGS sequence"/>
</dbReference>
<comment type="caution">
    <text evidence="11">The sequence shown here is derived from an EMBL/GenBank/DDBJ whole genome shotgun (WGS) entry which is preliminary data.</text>
</comment>
<evidence type="ECO:0000256" key="2">
    <source>
        <dbReference type="ARBA" id="ARBA00006555"/>
    </source>
</evidence>
<evidence type="ECO:0000256" key="8">
    <source>
        <dbReference type="ARBA" id="ARBA00022989"/>
    </source>
</evidence>
<sequence length="175" mass="19823">MVTTEWESGMMDKKNKVGVWEYFGYTPSKRQVTVQKYDHTNNKLVYYRPIPESHYNVELQSGKWTRRLVDQPPLFIGGDAALANYTTRLNYPKAAQAGNIQGRVTIVFTLDTLGRASNHKVLSGIGGGCDEEALRVAREIPDQWIPARIGSKAVRIEYELPMTFRLAQPVTQIGY</sequence>
<feature type="domain" description="TonB C-terminal" evidence="10">
    <location>
        <begin position="76"/>
        <end position="173"/>
    </location>
</feature>
<dbReference type="NCBIfam" id="TIGR01352">
    <property type="entry name" value="tonB_Cterm"/>
    <property type="match status" value="1"/>
</dbReference>
<dbReference type="InterPro" id="IPR051045">
    <property type="entry name" value="TonB-dependent_transducer"/>
</dbReference>
<accession>A0ABP8I843</accession>
<dbReference type="InterPro" id="IPR037682">
    <property type="entry name" value="TonB_C"/>
</dbReference>
<comment type="subcellular location">
    <subcellularLocation>
        <location evidence="1">Cell inner membrane</location>
        <topology evidence="1">Single-pass membrane protein</topology>
        <orientation evidence="1">Periplasmic side</orientation>
    </subcellularLocation>
</comment>
<comment type="similarity">
    <text evidence="2">Belongs to the TonB family.</text>
</comment>
<evidence type="ECO:0000256" key="9">
    <source>
        <dbReference type="ARBA" id="ARBA00023136"/>
    </source>
</evidence>
<evidence type="ECO:0000256" key="1">
    <source>
        <dbReference type="ARBA" id="ARBA00004383"/>
    </source>
</evidence>
<keyword evidence="8" id="KW-1133">Transmembrane helix</keyword>
<evidence type="ECO:0000256" key="6">
    <source>
        <dbReference type="ARBA" id="ARBA00022692"/>
    </source>
</evidence>
<dbReference type="EMBL" id="BAABGZ010000013">
    <property type="protein sequence ID" value="GAA4353383.1"/>
    <property type="molecule type" value="Genomic_DNA"/>
</dbReference>
<dbReference type="SUPFAM" id="SSF74653">
    <property type="entry name" value="TolA/TonB C-terminal domain"/>
    <property type="match status" value="1"/>
</dbReference>
<keyword evidence="4" id="KW-1003">Cell membrane</keyword>
<gene>
    <name evidence="11" type="ORF">GCM10023185_13970</name>
</gene>
<dbReference type="Gene3D" id="3.30.1150.10">
    <property type="match status" value="1"/>
</dbReference>
<dbReference type="PROSITE" id="PS52015">
    <property type="entry name" value="TONB_CTD"/>
    <property type="match status" value="1"/>
</dbReference>
<keyword evidence="6" id="KW-0812">Transmembrane</keyword>
<keyword evidence="3" id="KW-0813">Transport</keyword>
<keyword evidence="9" id="KW-0472">Membrane</keyword>
<reference evidence="12" key="1">
    <citation type="journal article" date="2019" name="Int. J. Syst. Evol. Microbiol.">
        <title>The Global Catalogue of Microorganisms (GCM) 10K type strain sequencing project: providing services to taxonomists for standard genome sequencing and annotation.</title>
        <authorList>
            <consortium name="The Broad Institute Genomics Platform"/>
            <consortium name="The Broad Institute Genome Sequencing Center for Infectious Disease"/>
            <person name="Wu L."/>
            <person name="Ma J."/>
        </authorList>
    </citation>
    <scope>NUCLEOTIDE SEQUENCE [LARGE SCALE GENOMIC DNA]</scope>
    <source>
        <strain evidence="12">JCM 17923</strain>
    </source>
</reference>
<dbReference type="PANTHER" id="PTHR33446">
    <property type="entry name" value="PROTEIN TONB-RELATED"/>
    <property type="match status" value="1"/>
</dbReference>
<keyword evidence="12" id="KW-1185">Reference proteome</keyword>
<proteinExistence type="inferred from homology"/>
<dbReference type="PANTHER" id="PTHR33446:SF2">
    <property type="entry name" value="PROTEIN TONB"/>
    <property type="match status" value="1"/>
</dbReference>
<evidence type="ECO:0000313" key="12">
    <source>
        <dbReference type="Proteomes" id="UP001501153"/>
    </source>
</evidence>
<organism evidence="11 12">
    <name type="scientific">Hymenobacter saemangeumensis</name>
    <dbReference type="NCBI Taxonomy" id="1084522"/>
    <lineage>
        <taxon>Bacteria</taxon>
        <taxon>Pseudomonadati</taxon>
        <taxon>Bacteroidota</taxon>
        <taxon>Cytophagia</taxon>
        <taxon>Cytophagales</taxon>
        <taxon>Hymenobacteraceae</taxon>
        <taxon>Hymenobacter</taxon>
    </lineage>
</organism>